<dbReference type="InterPro" id="IPR036378">
    <property type="entry name" value="FAS1_dom_sf"/>
</dbReference>
<dbReference type="AlphaFoldDB" id="A0A8T2U6N4"/>
<organism evidence="2 3">
    <name type="scientific">Ceratopteris richardii</name>
    <name type="common">Triangle waterfern</name>
    <dbReference type="NCBI Taxonomy" id="49495"/>
    <lineage>
        <taxon>Eukaryota</taxon>
        <taxon>Viridiplantae</taxon>
        <taxon>Streptophyta</taxon>
        <taxon>Embryophyta</taxon>
        <taxon>Tracheophyta</taxon>
        <taxon>Polypodiopsida</taxon>
        <taxon>Polypodiidae</taxon>
        <taxon>Polypodiales</taxon>
        <taxon>Pteridineae</taxon>
        <taxon>Pteridaceae</taxon>
        <taxon>Parkerioideae</taxon>
        <taxon>Ceratopteris</taxon>
    </lineage>
</organism>
<feature type="domain" description="FAS1" evidence="1">
    <location>
        <begin position="140"/>
        <end position="226"/>
    </location>
</feature>
<dbReference type="EMBL" id="CM035413">
    <property type="protein sequence ID" value="KAH7431477.1"/>
    <property type="molecule type" value="Genomic_DNA"/>
</dbReference>
<name>A0A8T2U6N4_CERRI</name>
<dbReference type="InterPro" id="IPR000782">
    <property type="entry name" value="FAS1_domain"/>
</dbReference>
<dbReference type="OrthoDB" id="1934418at2759"/>
<evidence type="ECO:0000259" key="1">
    <source>
        <dbReference type="Pfam" id="PF02469"/>
    </source>
</evidence>
<accession>A0A8T2U6N4</accession>
<dbReference type="Proteomes" id="UP000825935">
    <property type="component" value="Chromosome 8"/>
</dbReference>
<dbReference type="PANTHER" id="PTHR36069:SF1">
    <property type="entry name" value="EXPRESSED PROTEIN"/>
    <property type="match status" value="1"/>
</dbReference>
<evidence type="ECO:0000313" key="2">
    <source>
        <dbReference type="EMBL" id="KAH7431477.1"/>
    </source>
</evidence>
<dbReference type="Gene3D" id="2.30.180.10">
    <property type="entry name" value="FAS1 domain"/>
    <property type="match status" value="1"/>
</dbReference>
<dbReference type="SUPFAM" id="SSF82153">
    <property type="entry name" value="FAS1 domain"/>
    <property type="match status" value="1"/>
</dbReference>
<proteinExistence type="predicted"/>
<evidence type="ECO:0000313" key="3">
    <source>
        <dbReference type="Proteomes" id="UP000825935"/>
    </source>
</evidence>
<gene>
    <name evidence="2" type="ORF">KP509_08G050300</name>
</gene>
<dbReference type="Pfam" id="PF02469">
    <property type="entry name" value="Fasciclin"/>
    <property type="match status" value="1"/>
</dbReference>
<protein>
    <recommendedName>
        <fullName evidence="1">FAS1 domain-containing protein</fullName>
    </recommendedName>
</protein>
<reference evidence="2" key="1">
    <citation type="submission" date="2021-08" db="EMBL/GenBank/DDBJ databases">
        <title>WGS assembly of Ceratopteris richardii.</title>
        <authorList>
            <person name="Marchant D.B."/>
            <person name="Chen G."/>
            <person name="Jenkins J."/>
            <person name="Shu S."/>
            <person name="Leebens-Mack J."/>
            <person name="Grimwood J."/>
            <person name="Schmutz J."/>
            <person name="Soltis P."/>
            <person name="Soltis D."/>
            <person name="Chen Z.-H."/>
        </authorList>
    </citation>
    <scope>NUCLEOTIDE SEQUENCE</scope>
    <source>
        <strain evidence="2">Whitten #5841</strain>
        <tissue evidence="2">Leaf</tissue>
    </source>
</reference>
<dbReference type="InterPro" id="IPR053339">
    <property type="entry name" value="FAS1_domain_protein"/>
</dbReference>
<sequence length="283" mass="30108">MSNMPPEELLVGSSTRLHLLKLSICSIHACNLKCSTAKSKASALQHSLYICSVSDLFLGPPSVRGNMSCYSRKSNEGSILRLQAFSLLCITVMISPQAFVLHAGGQGLSDQDFDALLKDLQAQKFFTAASILGFLTPPFLTDHITLLVPTDTAIAAAINQFSAISLAYPAIIQFHILGRNLNFDQLKLFPVGTWLPTMVPGKGVQVTSSSPSDFRLNNAKISQPDICPSMAKFSISCQGINSLLNLSSILTDVPKNPPVLAPLPSVSIPPVPAPTAAVPTPAP</sequence>
<comment type="caution">
    <text evidence="2">The sequence shown here is derived from an EMBL/GenBank/DDBJ whole genome shotgun (WGS) entry which is preliminary data.</text>
</comment>
<dbReference type="PANTHER" id="PTHR36069">
    <property type="entry name" value="EXPRESSED PROTEIN-RELATED"/>
    <property type="match status" value="1"/>
</dbReference>
<keyword evidence="3" id="KW-1185">Reference proteome</keyword>